<name>L1JP76_GUITC</name>
<organism evidence="2">
    <name type="scientific">Guillardia theta (strain CCMP2712)</name>
    <name type="common">Cryptophyte</name>
    <dbReference type="NCBI Taxonomy" id="905079"/>
    <lineage>
        <taxon>Eukaryota</taxon>
        <taxon>Cryptophyceae</taxon>
        <taxon>Pyrenomonadales</taxon>
        <taxon>Geminigeraceae</taxon>
        <taxon>Guillardia</taxon>
    </lineage>
</organism>
<dbReference type="EMBL" id="JH992980">
    <property type="protein sequence ID" value="EKX50000.1"/>
    <property type="molecule type" value="Genomic_DNA"/>
</dbReference>
<dbReference type="AlphaFoldDB" id="L1JP76"/>
<keyword evidence="1" id="KW-0812">Transmembrane</keyword>
<dbReference type="PaxDb" id="55529-EKX50000"/>
<evidence type="ECO:0000313" key="3">
    <source>
        <dbReference type="EnsemblProtists" id="EKX50000"/>
    </source>
</evidence>
<accession>L1JP76</accession>
<dbReference type="HOGENOM" id="CLU_304292_0_0_1"/>
<gene>
    <name evidence="2" type="ORF">GUITHDRAFT_135676</name>
</gene>
<evidence type="ECO:0000313" key="2">
    <source>
        <dbReference type="EMBL" id="EKX50000.1"/>
    </source>
</evidence>
<feature type="transmembrane region" description="Helical" evidence="1">
    <location>
        <begin position="96"/>
        <end position="119"/>
    </location>
</feature>
<keyword evidence="4" id="KW-1185">Reference proteome</keyword>
<evidence type="ECO:0000313" key="4">
    <source>
        <dbReference type="Proteomes" id="UP000011087"/>
    </source>
</evidence>
<dbReference type="KEGG" id="gtt:GUITHDRAFT_135676"/>
<reference evidence="2 4" key="1">
    <citation type="journal article" date="2012" name="Nature">
        <title>Algal genomes reveal evolutionary mosaicism and the fate of nucleomorphs.</title>
        <authorList>
            <consortium name="DOE Joint Genome Institute"/>
            <person name="Curtis B.A."/>
            <person name="Tanifuji G."/>
            <person name="Burki F."/>
            <person name="Gruber A."/>
            <person name="Irimia M."/>
            <person name="Maruyama S."/>
            <person name="Arias M.C."/>
            <person name="Ball S.G."/>
            <person name="Gile G.H."/>
            <person name="Hirakawa Y."/>
            <person name="Hopkins J.F."/>
            <person name="Kuo A."/>
            <person name="Rensing S.A."/>
            <person name="Schmutz J."/>
            <person name="Symeonidi A."/>
            <person name="Elias M."/>
            <person name="Eveleigh R.J."/>
            <person name="Herman E.K."/>
            <person name="Klute M.J."/>
            <person name="Nakayama T."/>
            <person name="Obornik M."/>
            <person name="Reyes-Prieto A."/>
            <person name="Armbrust E.V."/>
            <person name="Aves S.J."/>
            <person name="Beiko R.G."/>
            <person name="Coutinho P."/>
            <person name="Dacks J.B."/>
            <person name="Durnford D.G."/>
            <person name="Fast N.M."/>
            <person name="Green B.R."/>
            <person name="Grisdale C.J."/>
            <person name="Hempel F."/>
            <person name="Henrissat B."/>
            <person name="Hoppner M.P."/>
            <person name="Ishida K."/>
            <person name="Kim E."/>
            <person name="Koreny L."/>
            <person name="Kroth P.G."/>
            <person name="Liu Y."/>
            <person name="Malik S.B."/>
            <person name="Maier U.G."/>
            <person name="McRose D."/>
            <person name="Mock T."/>
            <person name="Neilson J.A."/>
            <person name="Onodera N.T."/>
            <person name="Poole A.M."/>
            <person name="Pritham E.J."/>
            <person name="Richards T.A."/>
            <person name="Rocap G."/>
            <person name="Roy S.W."/>
            <person name="Sarai C."/>
            <person name="Schaack S."/>
            <person name="Shirato S."/>
            <person name="Slamovits C.H."/>
            <person name="Spencer D.F."/>
            <person name="Suzuki S."/>
            <person name="Worden A.Z."/>
            <person name="Zauner S."/>
            <person name="Barry K."/>
            <person name="Bell C."/>
            <person name="Bharti A.K."/>
            <person name="Crow J.A."/>
            <person name="Grimwood J."/>
            <person name="Kramer R."/>
            <person name="Lindquist E."/>
            <person name="Lucas S."/>
            <person name="Salamov A."/>
            <person name="McFadden G.I."/>
            <person name="Lane C.E."/>
            <person name="Keeling P.J."/>
            <person name="Gray M.W."/>
            <person name="Grigoriev I.V."/>
            <person name="Archibald J.M."/>
        </authorList>
    </citation>
    <scope>NUCLEOTIDE SEQUENCE</scope>
    <source>
        <strain evidence="2 4">CCMP2712</strain>
    </source>
</reference>
<keyword evidence="1" id="KW-0472">Membrane</keyword>
<evidence type="ECO:0008006" key="5">
    <source>
        <dbReference type="Google" id="ProtNLM"/>
    </source>
</evidence>
<reference evidence="4" key="2">
    <citation type="submission" date="2012-11" db="EMBL/GenBank/DDBJ databases">
        <authorList>
            <person name="Kuo A."/>
            <person name="Curtis B.A."/>
            <person name="Tanifuji G."/>
            <person name="Burki F."/>
            <person name="Gruber A."/>
            <person name="Irimia M."/>
            <person name="Maruyama S."/>
            <person name="Arias M.C."/>
            <person name="Ball S.G."/>
            <person name="Gile G.H."/>
            <person name="Hirakawa Y."/>
            <person name="Hopkins J.F."/>
            <person name="Rensing S.A."/>
            <person name="Schmutz J."/>
            <person name="Symeonidi A."/>
            <person name="Elias M."/>
            <person name="Eveleigh R.J."/>
            <person name="Herman E.K."/>
            <person name="Klute M.J."/>
            <person name="Nakayama T."/>
            <person name="Obornik M."/>
            <person name="Reyes-Prieto A."/>
            <person name="Armbrust E.V."/>
            <person name="Aves S.J."/>
            <person name="Beiko R.G."/>
            <person name="Coutinho P."/>
            <person name="Dacks J.B."/>
            <person name="Durnford D.G."/>
            <person name="Fast N.M."/>
            <person name="Green B.R."/>
            <person name="Grisdale C."/>
            <person name="Hempe F."/>
            <person name="Henrissat B."/>
            <person name="Hoppner M.P."/>
            <person name="Ishida K.-I."/>
            <person name="Kim E."/>
            <person name="Koreny L."/>
            <person name="Kroth P.G."/>
            <person name="Liu Y."/>
            <person name="Malik S.-B."/>
            <person name="Maier U.G."/>
            <person name="McRose D."/>
            <person name="Mock T."/>
            <person name="Neilson J.A."/>
            <person name="Onodera N.T."/>
            <person name="Poole A.M."/>
            <person name="Pritham E.J."/>
            <person name="Richards T.A."/>
            <person name="Rocap G."/>
            <person name="Roy S.W."/>
            <person name="Sarai C."/>
            <person name="Schaack S."/>
            <person name="Shirato S."/>
            <person name="Slamovits C.H."/>
            <person name="Spencer D.F."/>
            <person name="Suzuki S."/>
            <person name="Worden A.Z."/>
            <person name="Zauner S."/>
            <person name="Barry K."/>
            <person name="Bell C."/>
            <person name="Bharti A.K."/>
            <person name="Crow J.A."/>
            <person name="Grimwood J."/>
            <person name="Kramer R."/>
            <person name="Lindquist E."/>
            <person name="Lucas S."/>
            <person name="Salamov A."/>
            <person name="McFadden G.I."/>
            <person name="Lane C.E."/>
            <person name="Keeling P.J."/>
            <person name="Gray M.W."/>
            <person name="Grigoriev I.V."/>
            <person name="Archibald J.M."/>
        </authorList>
    </citation>
    <scope>NUCLEOTIDE SEQUENCE</scope>
    <source>
        <strain evidence="4">CCMP2712</strain>
    </source>
</reference>
<feature type="transmembrane region" description="Helical" evidence="1">
    <location>
        <begin position="189"/>
        <end position="212"/>
    </location>
</feature>
<proteinExistence type="predicted"/>
<feature type="transmembrane region" description="Helical" evidence="1">
    <location>
        <begin position="250"/>
        <end position="271"/>
    </location>
</feature>
<protein>
    <recommendedName>
        <fullName evidence="5">Ion transport domain-containing protein</fullName>
    </recommendedName>
</protein>
<feature type="transmembrane region" description="Helical" evidence="1">
    <location>
        <begin position="139"/>
        <end position="168"/>
    </location>
</feature>
<sequence length="977" mass="110300">MTEEAEALVDPDLANGLSMDKGEVMEMQRGAGEVEAKEVRPQEESMEEDGVHTSGVYAELTSLGERWQRIMNQVLLWLNQPLALNPRGDFVRLVRYLSYLCALWTSLSSPMLLAFELQTSSSPSSLSSSSSSPPRWRSWVPPVIILSTIADVVLMFEMLVASITSFPYHLDCGAQKKMQRDVIICMKQYARTWLLLDAFSAFPAAFLLYSVVGVGGKLGRVLEALLLLKGVSFFRLYAKVHEWVTRVDTTMWLWVRLGAAALIALGMSWQWSACVWLSTAKGAGEEMEACNSTNRTGPAVLLVVEETTAVCQSRCSNRTTLMRLEGLEHKYFCSLLWSLRILTLSSSAESIPQSHGERMVEVFAIFFSVVFGLAYVLAKLFILHRSRKTLAHEFLLRTIHPMFHFLELRFREEGRKTGIADLAWLPPARSTRLLKRRMQLFYDNQVHHLHGSSDLLVLAPPWLPSRLRVAAFLELHAASLLSIDYLAQCVRCAAWNVDAREICQMGMDRPFSCSPSEGSQAQQLIEFIMLNARVVNNQPDDLMAFPHMTFTSLSILLRGRVHVADASMWHEERGERSICSWPRFNRQNLLYTDMEEEEEEEENVHARRRIKGEEVRGVPHGFGGRVEGGWEALAGAGASWGESLCQQVGNKSSRVQEVVAKFYMSDDKWSMEGVEEASVVPGTEVREEASATKDDGLREEELELDLLESSMEQSRERRRGAVPFKAGNLTYGDFHSSLVSCGCATAYTEKMKYLSTGGILDTQRFEVSTFQRAVSLLPEAQLSFSMFANTYTSSLVLSAGLLEEMAERFPVFVAVGMEWAMKRKKLKDRLKKLEDLRVKQELEERALRSLCRPGAGGILVPVHPEAPDRRKLVLEKFISLWEEACVGLEEIRRQNEVRGSDVSYRAPLTSLQRQIVASKRRQVEKLQEEEEEEHTEQQLLDVVPSDAPGRRLSTMSVRPLARHSTIFNFLKLPGEST</sequence>
<dbReference type="Proteomes" id="UP000011087">
    <property type="component" value="Unassembled WGS sequence"/>
</dbReference>
<keyword evidence="1" id="KW-1133">Transmembrane helix</keyword>
<dbReference type="EnsemblProtists" id="EKX50000">
    <property type="protein sequence ID" value="EKX50000"/>
    <property type="gene ID" value="GUITHDRAFT_135676"/>
</dbReference>
<reference evidence="3" key="3">
    <citation type="submission" date="2016-03" db="UniProtKB">
        <authorList>
            <consortium name="EnsemblProtists"/>
        </authorList>
    </citation>
    <scope>IDENTIFICATION</scope>
</reference>
<dbReference type="GeneID" id="17306724"/>
<dbReference type="Gene3D" id="1.10.287.70">
    <property type="match status" value="1"/>
</dbReference>
<evidence type="ECO:0000256" key="1">
    <source>
        <dbReference type="SAM" id="Phobius"/>
    </source>
</evidence>
<feature type="transmembrane region" description="Helical" evidence="1">
    <location>
        <begin position="362"/>
        <end position="382"/>
    </location>
</feature>
<dbReference type="RefSeq" id="XP_005836980.1">
    <property type="nucleotide sequence ID" value="XM_005836923.1"/>
</dbReference>